<dbReference type="AlphaFoldDB" id="K2IFG2"/>
<dbReference type="Proteomes" id="UP000006755">
    <property type="component" value="Unassembled WGS sequence"/>
</dbReference>
<accession>K2IFG2</accession>
<dbReference type="STRING" id="745411.B3C1_16280"/>
<sequence>MGGLVTPVDAITRLQEAAGLLLDRARQVDGMRAKEGRLARQPNKAVFPPGLFRQTGRAFVPYVLEMQQGLQSLAEQAQQLSIRAVGARLDAFENQFTALNRAIRQHELTDATGPAIAPQLRAVVGRYRPLYDKLKEYKEYERRLDQKIRQLKNDRFMTMQHQAEILRQYQRLGRCRQAITELEERLEALEAAWRQ</sequence>
<gene>
    <name evidence="2" type="ORF">B3C1_16280</name>
</gene>
<dbReference type="InterPro" id="IPR038338">
    <property type="entry name" value="PriC_sf"/>
</dbReference>
<dbReference type="EMBL" id="AMRI01000028">
    <property type="protein sequence ID" value="EKE68736.1"/>
    <property type="molecule type" value="Genomic_DNA"/>
</dbReference>
<dbReference type="Gene3D" id="1.20.1270.340">
    <property type="match status" value="1"/>
</dbReference>
<dbReference type="Pfam" id="PF07445">
    <property type="entry name" value="PriC"/>
    <property type="match status" value="1"/>
</dbReference>
<protein>
    <submittedName>
        <fullName evidence="2">Primosomal replication protein N</fullName>
    </submittedName>
</protein>
<dbReference type="InterPro" id="IPR010890">
    <property type="entry name" value="PriC"/>
</dbReference>
<name>K2IFG2_9GAMM</name>
<keyword evidence="3" id="KW-1185">Reference proteome</keyword>
<evidence type="ECO:0000313" key="3">
    <source>
        <dbReference type="Proteomes" id="UP000006755"/>
    </source>
</evidence>
<dbReference type="eggNOG" id="COG3923">
    <property type="taxonomic scope" value="Bacteria"/>
</dbReference>
<comment type="caution">
    <text evidence="2">The sequence shown here is derived from an EMBL/GenBank/DDBJ whole genome shotgun (WGS) entry which is preliminary data.</text>
</comment>
<evidence type="ECO:0000256" key="1">
    <source>
        <dbReference type="SAM" id="Coils"/>
    </source>
</evidence>
<keyword evidence="1" id="KW-0175">Coiled coil</keyword>
<reference evidence="2 3" key="1">
    <citation type="journal article" date="2012" name="J. Bacteriol.">
        <title>Genome Sequence of Gallaecimonas xiamenensis Type Strain 3-C-1.</title>
        <authorList>
            <person name="Lai Q."/>
            <person name="Wang L."/>
            <person name="Wang W."/>
            <person name="Shao Z."/>
        </authorList>
    </citation>
    <scope>NUCLEOTIDE SEQUENCE [LARGE SCALE GENOMIC DNA]</scope>
    <source>
        <strain evidence="2 3">3-C-1</strain>
    </source>
</reference>
<evidence type="ECO:0000313" key="2">
    <source>
        <dbReference type="EMBL" id="EKE68736.1"/>
    </source>
</evidence>
<organism evidence="2 3">
    <name type="scientific">Gallaecimonas xiamenensis 3-C-1</name>
    <dbReference type="NCBI Taxonomy" id="745411"/>
    <lineage>
        <taxon>Bacteria</taxon>
        <taxon>Pseudomonadati</taxon>
        <taxon>Pseudomonadota</taxon>
        <taxon>Gammaproteobacteria</taxon>
        <taxon>Enterobacterales</taxon>
        <taxon>Gallaecimonadaceae</taxon>
        <taxon>Gallaecimonas</taxon>
    </lineage>
</organism>
<proteinExistence type="predicted"/>
<feature type="coiled-coil region" evidence="1">
    <location>
        <begin position="89"/>
        <end position="192"/>
    </location>
</feature>